<evidence type="ECO:0000313" key="5">
    <source>
        <dbReference type="Proteomes" id="UP001369086"/>
    </source>
</evidence>
<evidence type="ECO:0000259" key="3">
    <source>
        <dbReference type="PROSITE" id="PS51864"/>
    </source>
</evidence>
<dbReference type="Pfam" id="PF00629">
    <property type="entry name" value="MAM"/>
    <property type="match status" value="1"/>
</dbReference>
<evidence type="ECO:0000256" key="1">
    <source>
        <dbReference type="PROSITE-ProRule" id="PRU01211"/>
    </source>
</evidence>
<comment type="caution">
    <text evidence="4">The sequence shown here is derived from an EMBL/GenBank/DDBJ whole genome shotgun (WGS) entry which is preliminary data.</text>
</comment>
<gene>
    <name evidence="4" type="ORF">HHUSO_G7361</name>
</gene>
<dbReference type="CDD" id="cd06263">
    <property type="entry name" value="MAM"/>
    <property type="match status" value="1"/>
</dbReference>
<dbReference type="PANTHER" id="PTHR10127:SF824">
    <property type="entry name" value="MEPRIN A SUBUNIT ALPHA"/>
    <property type="match status" value="1"/>
</dbReference>
<proteinExistence type="predicted"/>
<dbReference type="SUPFAM" id="SSF55486">
    <property type="entry name" value="Metalloproteases ('zincins'), catalytic domain"/>
    <property type="match status" value="1"/>
</dbReference>
<dbReference type="SMART" id="SM00137">
    <property type="entry name" value="MAM"/>
    <property type="match status" value="1"/>
</dbReference>
<dbReference type="PROSITE" id="PS50060">
    <property type="entry name" value="MAM_2"/>
    <property type="match status" value="1"/>
</dbReference>
<dbReference type="Pfam" id="PF01400">
    <property type="entry name" value="Astacin"/>
    <property type="match status" value="1"/>
</dbReference>
<dbReference type="InterPro" id="IPR024079">
    <property type="entry name" value="MetalloPept_cat_dom_sf"/>
</dbReference>
<dbReference type="EMBL" id="JAHFZB010000006">
    <property type="protein sequence ID" value="KAK6488509.1"/>
    <property type="molecule type" value="Genomic_DNA"/>
</dbReference>
<comment type="caution">
    <text evidence="1">Lacks conserved residue(s) required for the propagation of feature annotation.</text>
</comment>
<protein>
    <submittedName>
        <fullName evidence="4">Meprin A subunit alpha</fullName>
    </submittedName>
</protein>
<organism evidence="4 5">
    <name type="scientific">Huso huso</name>
    <name type="common">Beluga</name>
    <name type="synonym">Acipenser huso</name>
    <dbReference type="NCBI Taxonomy" id="61971"/>
    <lineage>
        <taxon>Eukaryota</taxon>
        <taxon>Metazoa</taxon>
        <taxon>Chordata</taxon>
        <taxon>Craniata</taxon>
        <taxon>Vertebrata</taxon>
        <taxon>Euteleostomi</taxon>
        <taxon>Actinopterygii</taxon>
        <taxon>Chondrostei</taxon>
        <taxon>Acipenseriformes</taxon>
        <taxon>Acipenseridae</taxon>
        <taxon>Huso</taxon>
    </lineage>
</organism>
<dbReference type="PROSITE" id="PS51864">
    <property type="entry name" value="ASTACIN"/>
    <property type="match status" value="1"/>
</dbReference>
<dbReference type="PRINTS" id="PR00020">
    <property type="entry name" value="MAMDOMAIN"/>
</dbReference>
<feature type="domain" description="Peptidase M12A" evidence="3">
    <location>
        <begin position="1"/>
        <end position="49"/>
    </location>
</feature>
<dbReference type="Gene3D" id="2.60.120.200">
    <property type="match status" value="1"/>
</dbReference>
<dbReference type="Proteomes" id="UP001369086">
    <property type="component" value="Unassembled WGS sequence"/>
</dbReference>
<dbReference type="InterPro" id="IPR000998">
    <property type="entry name" value="MAM_dom"/>
</dbReference>
<accession>A0ABR0ZUL1</accession>
<reference evidence="4 5" key="1">
    <citation type="submission" date="2021-05" db="EMBL/GenBank/DDBJ databases">
        <authorList>
            <person name="Zahm M."/>
            <person name="Klopp C."/>
            <person name="Cabau C."/>
            <person name="Kuhl H."/>
            <person name="Suciu R."/>
            <person name="Ciorpac M."/>
            <person name="Holostenco D."/>
            <person name="Gessner J."/>
            <person name="Wuertz S."/>
            <person name="Hohne C."/>
            <person name="Stock M."/>
            <person name="Gislard M."/>
            <person name="Lluch J."/>
            <person name="Milhes M."/>
            <person name="Lampietro C."/>
            <person name="Lopez Roques C."/>
            <person name="Donnadieu C."/>
            <person name="Du K."/>
            <person name="Schartl M."/>
            <person name="Guiguen Y."/>
        </authorList>
    </citation>
    <scope>NUCLEOTIDE SEQUENCE [LARGE SCALE GENOMIC DNA]</scope>
    <source>
        <strain evidence="4">Hh-F2</strain>
        <tissue evidence="4">Blood</tissue>
    </source>
</reference>
<name>A0ABR0ZUL1_HUSHU</name>
<feature type="domain" description="MAM" evidence="2">
    <location>
        <begin position="56"/>
        <end position="140"/>
    </location>
</feature>
<keyword evidence="5" id="KW-1185">Reference proteome</keyword>
<dbReference type="PANTHER" id="PTHR10127">
    <property type="entry name" value="DISCOIDIN, CUB, EGF, LAMININ , AND ZINC METALLOPROTEASE DOMAIN CONTAINING"/>
    <property type="match status" value="1"/>
</dbReference>
<dbReference type="InterPro" id="IPR001506">
    <property type="entry name" value="Peptidase_M12A"/>
</dbReference>
<evidence type="ECO:0000259" key="2">
    <source>
        <dbReference type="PROSITE" id="PS50060"/>
    </source>
</evidence>
<dbReference type="Gene3D" id="3.40.390.10">
    <property type="entry name" value="Collagenase (Catalytic Domain)"/>
    <property type="match status" value="1"/>
</dbReference>
<dbReference type="SUPFAM" id="SSF49899">
    <property type="entry name" value="Concanavalin A-like lectins/glucanases"/>
    <property type="match status" value="1"/>
</dbReference>
<sequence length="160" mass="18131">MHYRPLSFNKNESVPTITTAIPAFNELIGQRLDFSAIDLLRLNRMYNCTSTHTLLDQCSFELINICGMVQNMNDDADWVQKQSTPGMEDHTLIGKCRDAGYFMHFDTSSGQKDKTALLESRILYPKSNQQCHQFFYKMTGGPDHLLVICLRLDDGTGNGS</sequence>
<evidence type="ECO:0000313" key="4">
    <source>
        <dbReference type="EMBL" id="KAK6488509.1"/>
    </source>
</evidence>
<dbReference type="InterPro" id="IPR013320">
    <property type="entry name" value="ConA-like_dom_sf"/>
</dbReference>